<dbReference type="EMBL" id="JPWH01000021">
    <property type="protein sequence ID" value="RCK44180.1"/>
    <property type="molecule type" value="Genomic_DNA"/>
</dbReference>
<evidence type="ECO:0000256" key="2">
    <source>
        <dbReference type="SAM" id="SignalP"/>
    </source>
</evidence>
<comment type="caution">
    <text evidence="3">The sequence shown here is derived from an EMBL/GenBank/DDBJ whole genome shotgun (WGS) entry which is preliminary data.</text>
</comment>
<gene>
    <name evidence="3" type="ORF">TH25_19930</name>
</gene>
<protein>
    <submittedName>
        <fullName evidence="3">Uncharacterized protein</fullName>
    </submittedName>
</protein>
<dbReference type="RefSeq" id="WP_114089909.1">
    <property type="nucleotide sequence ID" value="NZ_JPWH01000021.1"/>
</dbReference>
<evidence type="ECO:0000313" key="4">
    <source>
        <dbReference type="Proteomes" id="UP000252517"/>
    </source>
</evidence>
<organism evidence="3 4">
    <name type="scientific">Thalassospira profundimaris</name>
    <dbReference type="NCBI Taxonomy" id="502049"/>
    <lineage>
        <taxon>Bacteria</taxon>
        <taxon>Pseudomonadati</taxon>
        <taxon>Pseudomonadota</taxon>
        <taxon>Alphaproteobacteria</taxon>
        <taxon>Rhodospirillales</taxon>
        <taxon>Thalassospiraceae</taxon>
        <taxon>Thalassospira</taxon>
    </lineage>
</organism>
<evidence type="ECO:0000313" key="3">
    <source>
        <dbReference type="EMBL" id="RCK44180.1"/>
    </source>
</evidence>
<feature type="chain" id="PRO_5016810540" evidence="2">
    <location>
        <begin position="26"/>
        <end position="592"/>
    </location>
</feature>
<name>A0A367WU76_9PROT</name>
<sequence>MRYKFCCAVLLAGVIINGVSSFAIASENKLIARSEKLGIELFGVGGENWCAENSILHLERKKDSPLKGTEEKLFPKISGLFSSSCPQMKTAEIDVFEPSAPDVAIRKFIISQAEGWSVVVSGDAQTSKDQAKGETAVEKPQQVDQVFPDTQLKRDQKTAGEEKVVADASQTSKPEKTEPDKVVAEKKDPKPNRLDFLSLAYLAMKVDPEARKDSRTFQHVASVQNCKAYLSVYKNEFDLRDWLLQQKGIVEKKIENSGDIFELTKTYNVRRSYDFSTNMLDIGGFTPNGFRLGDTCRYTENYDDSYLHGVLSVVFETLPKQFTTKLYLPGELGRKSVDELQNSGNHVTVKYLLKLSSEGVVGESWNRSFRFTAKFLDVKIYTGRNANFLLAHHTSEDFETARKAEQAERLLAEQKSRAREQELVAAQKAHELEVARAKQAQIDREALKLYQSLSGSDTVPSKLAALHFDGNPSFDNPYDLAASAYQRKAPLPVRVFVKVGNKTNFGYAAKWPNRVYLQGDDLQEGKWIFVSGWVNSQKINGEIRPLISVEKARVCEDRMCMNDGEISNYVKSQFPGWSVVSPVDHNEEEIGK</sequence>
<evidence type="ECO:0000256" key="1">
    <source>
        <dbReference type="SAM" id="MobiDB-lite"/>
    </source>
</evidence>
<proteinExistence type="predicted"/>
<feature type="region of interest" description="Disordered" evidence="1">
    <location>
        <begin position="153"/>
        <end position="187"/>
    </location>
</feature>
<dbReference type="Proteomes" id="UP000252517">
    <property type="component" value="Unassembled WGS sequence"/>
</dbReference>
<feature type="compositionally biased region" description="Basic and acidic residues" evidence="1">
    <location>
        <begin position="173"/>
        <end position="187"/>
    </location>
</feature>
<keyword evidence="2" id="KW-0732">Signal</keyword>
<reference evidence="3 4" key="1">
    <citation type="submission" date="2014-07" db="EMBL/GenBank/DDBJ databases">
        <title>Draft genome sequence of Thalassospira profundimaris S25-3-2.</title>
        <authorList>
            <person name="Lai Q."/>
            <person name="Shao Z."/>
        </authorList>
    </citation>
    <scope>NUCLEOTIDE SEQUENCE [LARGE SCALE GENOMIC DNA]</scope>
    <source>
        <strain evidence="3 4">S25-3-2</strain>
    </source>
</reference>
<feature type="compositionally biased region" description="Basic and acidic residues" evidence="1">
    <location>
        <begin position="153"/>
        <end position="165"/>
    </location>
</feature>
<dbReference type="AlphaFoldDB" id="A0A367WU76"/>
<accession>A0A367WU76</accession>
<feature type="signal peptide" evidence="2">
    <location>
        <begin position="1"/>
        <end position="25"/>
    </location>
</feature>